<protein>
    <submittedName>
        <fullName evidence="1">Uncharacterized protein</fullName>
    </submittedName>
</protein>
<reference evidence="1 2" key="1">
    <citation type="journal article" date="2021" name="Hortic Res">
        <title>High-quality reference genome and annotation aids understanding of berry development for evergreen blueberry (Vaccinium darrowii).</title>
        <authorList>
            <person name="Yu J."/>
            <person name="Hulse-Kemp A.M."/>
            <person name="Babiker E."/>
            <person name="Staton M."/>
        </authorList>
    </citation>
    <scope>NUCLEOTIDE SEQUENCE [LARGE SCALE GENOMIC DNA]</scope>
    <source>
        <strain evidence="2">cv. NJ 8807/NJ 8810</strain>
        <tissue evidence="1">Young leaf</tissue>
    </source>
</reference>
<comment type="caution">
    <text evidence="1">The sequence shown here is derived from an EMBL/GenBank/DDBJ whole genome shotgun (WGS) entry which is preliminary data.</text>
</comment>
<sequence length="170" mass="19466">MASRDWSIEVVLGYRLGLGYWNRVWVYKKIAEQGHIEFGGDIVLQTFKFTELEEVTNGFREELGRGASGTVYKETIPYNHKVVAVKKLEKALAEGEREFQREIRARELGKLVGHEEEVDKRKLERMVKVALWCIQDEPSLRPSMKKVLLIMEGTVDIPSPLSPTSFLSAI</sequence>
<proteinExistence type="predicted"/>
<evidence type="ECO:0000313" key="2">
    <source>
        <dbReference type="Proteomes" id="UP000828048"/>
    </source>
</evidence>
<accession>A0ACB7Z795</accession>
<keyword evidence="2" id="KW-1185">Reference proteome</keyword>
<dbReference type="Proteomes" id="UP000828048">
    <property type="component" value="Chromosome 4"/>
</dbReference>
<name>A0ACB7Z795_9ERIC</name>
<gene>
    <name evidence="1" type="ORF">Vadar_028285</name>
</gene>
<dbReference type="EMBL" id="CM037154">
    <property type="protein sequence ID" value="KAH7861604.1"/>
    <property type="molecule type" value="Genomic_DNA"/>
</dbReference>
<evidence type="ECO:0000313" key="1">
    <source>
        <dbReference type="EMBL" id="KAH7861604.1"/>
    </source>
</evidence>
<organism evidence="1 2">
    <name type="scientific">Vaccinium darrowii</name>
    <dbReference type="NCBI Taxonomy" id="229202"/>
    <lineage>
        <taxon>Eukaryota</taxon>
        <taxon>Viridiplantae</taxon>
        <taxon>Streptophyta</taxon>
        <taxon>Embryophyta</taxon>
        <taxon>Tracheophyta</taxon>
        <taxon>Spermatophyta</taxon>
        <taxon>Magnoliopsida</taxon>
        <taxon>eudicotyledons</taxon>
        <taxon>Gunneridae</taxon>
        <taxon>Pentapetalae</taxon>
        <taxon>asterids</taxon>
        <taxon>Ericales</taxon>
        <taxon>Ericaceae</taxon>
        <taxon>Vaccinioideae</taxon>
        <taxon>Vaccinieae</taxon>
        <taxon>Vaccinium</taxon>
    </lineage>
</organism>